<sequence length="222" mass="24896">MKRDANWQSIGIGIIAATILGLVAWALFHEISKAPWQFITILIALLGALITFVGNLQIQIRNEQKPKKTEIYDQVINLFFDSILATKLGREPKSEVKLVQEFADITPNLILWASDDVLKLYIEFRRIASSNVERSPSSLILLFGQLLLAIRKDLGHQNKRIDELSILSTFVNDVENLSIAELKPIIKDKQPRPFGLCAGEFTVPADFDAPLPEDLLSAFEGK</sequence>
<dbReference type="RefSeq" id="WP_242021293.1">
    <property type="nucleotide sequence ID" value="NZ_JAMPKX010000002.1"/>
</dbReference>
<evidence type="ECO:0000256" key="1">
    <source>
        <dbReference type="SAM" id="Phobius"/>
    </source>
</evidence>
<feature type="transmembrane region" description="Helical" evidence="1">
    <location>
        <begin position="7"/>
        <end position="28"/>
    </location>
</feature>
<accession>A0ABV0K1Y4</accession>
<keyword evidence="1" id="KW-0472">Membrane</keyword>
<evidence type="ECO:0000313" key="3">
    <source>
        <dbReference type="Proteomes" id="UP001482513"/>
    </source>
</evidence>
<dbReference type="EMBL" id="JAMPKX010000002">
    <property type="protein sequence ID" value="MEP0946776.1"/>
    <property type="molecule type" value="Genomic_DNA"/>
</dbReference>
<organism evidence="2 3">
    <name type="scientific">Leptolyngbya subtilissima DQ-A4</name>
    <dbReference type="NCBI Taxonomy" id="2933933"/>
    <lineage>
        <taxon>Bacteria</taxon>
        <taxon>Bacillati</taxon>
        <taxon>Cyanobacteriota</taxon>
        <taxon>Cyanophyceae</taxon>
        <taxon>Leptolyngbyales</taxon>
        <taxon>Leptolyngbyaceae</taxon>
        <taxon>Leptolyngbya group</taxon>
        <taxon>Leptolyngbya</taxon>
    </lineage>
</organism>
<feature type="transmembrane region" description="Helical" evidence="1">
    <location>
        <begin position="34"/>
        <end position="58"/>
    </location>
</feature>
<evidence type="ECO:0000313" key="2">
    <source>
        <dbReference type="EMBL" id="MEP0946776.1"/>
    </source>
</evidence>
<proteinExistence type="predicted"/>
<comment type="caution">
    <text evidence="2">The sequence shown here is derived from an EMBL/GenBank/DDBJ whole genome shotgun (WGS) entry which is preliminary data.</text>
</comment>
<keyword evidence="1" id="KW-0812">Transmembrane</keyword>
<reference evidence="2 3" key="1">
    <citation type="submission" date="2022-04" db="EMBL/GenBank/DDBJ databases">
        <title>Positive selection, recombination, and allopatry shape intraspecific diversity of widespread and dominant cyanobacteria.</title>
        <authorList>
            <person name="Wei J."/>
            <person name="Shu W."/>
            <person name="Hu C."/>
        </authorList>
    </citation>
    <scope>NUCLEOTIDE SEQUENCE [LARGE SCALE GENOMIC DNA]</scope>
    <source>
        <strain evidence="2 3">DQ-A4</strain>
    </source>
</reference>
<gene>
    <name evidence="2" type="ORF">NC992_07820</name>
</gene>
<keyword evidence="3" id="KW-1185">Reference proteome</keyword>
<name>A0ABV0K1Y4_9CYAN</name>
<keyword evidence="1" id="KW-1133">Transmembrane helix</keyword>
<protein>
    <submittedName>
        <fullName evidence="2">Uncharacterized protein</fullName>
    </submittedName>
</protein>
<dbReference type="Proteomes" id="UP001482513">
    <property type="component" value="Unassembled WGS sequence"/>
</dbReference>